<evidence type="ECO:0000313" key="3">
    <source>
        <dbReference type="EMBL" id="KAF2268183.1"/>
    </source>
</evidence>
<keyword evidence="1" id="KW-0812">Transmembrane</keyword>
<dbReference type="OrthoDB" id="5553410at2759"/>
<evidence type="ECO:0000313" key="4">
    <source>
        <dbReference type="Proteomes" id="UP000800093"/>
    </source>
</evidence>
<dbReference type="AlphaFoldDB" id="A0A9P4N6Z8"/>
<dbReference type="Proteomes" id="UP000800093">
    <property type="component" value="Unassembled WGS sequence"/>
</dbReference>
<dbReference type="InterPro" id="IPR037119">
    <property type="entry name" value="Haem_oxidase_HugZ-like_sf"/>
</dbReference>
<dbReference type="Pfam" id="PF10615">
    <property type="entry name" value="DUF2470"/>
    <property type="match status" value="1"/>
</dbReference>
<dbReference type="SUPFAM" id="SSF50475">
    <property type="entry name" value="FMN-binding split barrel"/>
    <property type="match status" value="1"/>
</dbReference>
<feature type="transmembrane region" description="Helical" evidence="1">
    <location>
        <begin position="148"/>
        <end position="170"/>
    </location>
</feature>
<sequence length="225" mass="26342">MASSEAQEATAKERIIKHMNADHQDSVRRYLEYAKELPPLTVRHAKMTDINLDRMTFEYGRKEEIIKFDPPLGSLREARERLVKLDQDCLKGLGRSDIRIAKYIPPYTKPFHFVNFSVCLLTYLAFWRPANFKPGSLLFDYLLFRYPAFSSFCLTIQPYLFTIMCAIHAFESTQMVKKLEKHNLLMDEGIWWAWVGSCFVEGVTSFWRLDGLIEDKTKEKGTKKH</sequence>
<evidence type="ECO:0000259" key="2">
    <source>
        <dbReference type="Pfam" id="PF10615"/>
    </source>
</evidence>
<evidence type="ECO:0000256" key="1">
    <source>
        <dbReference type="SAM" id="Phobius"/>
    </source>
</evidence>
<dbReference type="InterPro" id="IPR019595">
    <property type="entry name" value="DUF2470"/>
</dbReference>
<comment type="caution">
    <text evidence="3">The sequence shown here is derived from an EMBL/GenBank/DDBJ whole genome shotgun (WGS) entry which is preliminary data.</text>
</comment>
<dbReference type="PANTHER" id="PTHR37783">
    <property type="entry name" value="MEMBRANE PROTEIN, PUTATIVE (AFU_ORTHOLOGUE AFUA_1G04315)-RELATED"/>
    <property type="match status" value="1"/>
</dbReference>
<dbReference type="EMBL" id="ML986587">
    <property type="protein sequence ID" value="KAF2268183.1"/>
    <property type="molecule type" value="Genomic_DNA"/>
</dbReference>
<keyword evidence="1" id="KW-0472">Membrane</keyword>
<accession>A0A9P4N6Z8</accession>
<organism evidence="3 4">
    <name type="scientific">Lojkania enalia</name>
    <dbReference type="NCBI Taxonomy" id="147567"/>
    <lineage>
        <taxon>Eukaryota</taxon>
        <taxon>Fungi</taxon>
        <taxon>Dikarya</taxon>
        <taxon>Ascomycota</taxon>
        <taxon>Pezizomycotina</taxon>
        <taxon>Dothideomycetes</taxon>
        <taxon>Pleosporomycetidae</taxon>
        <taxon>Pleosporales</taxon>
        <taxon>Pleosporales incertae sedis</taxon>
        <taxon>Lojkania</taxon>
    </lineage>
</organism>
<protein>
    <submittedName>
        <fullName evidence="3">Integral membrane protein-like protein</fullName>
    </submittedName>
</protein>
<reference evidence="4" key="1">
    <citation type="journal article" date="2020" name="Stud. Mycol.">
        <title>101 Dothideomycetes genomes: A test case for predicting lifestyles and emergence of pathogens.</title>
        <authorList>
            <person name="Haridas S."/>
            <person name="Albert R."/>
            <person name="Binder M."/>
            <person name="Bloem J."/>
            <person name="LaButti K."/>
            <person name="Salamov A."/>
            <person name="Andreopoulos B."/>
            <person name="Baker S."/>
            <person name="Barry K."/>
            <person name="Bills G."/>
            <person name="Bluhm B."/>
            <person name="Cannon C."/>
            <person name="Castanera R."/>
            <person name="Culley D."/>
            <person name="Daum C."/>
            <person name="Ezra D."/>
            <person name="Gonzalez J."/>
            <person name="Henrissat B."/>
            <person name="Kuo A."/>
            <person name="Liang C."/>
            <person name="Lipzen A."/>
            <person name="Lutzoni F."/>
            <person name="Magnuson J."/>
            <person name="Mondo S."/>
            <person name="Nolan M."/>
            <person name="Ohm R."/>
            <person name="Pangilinan J."/>
            <person name="Park H.-J."/>
            <person name="Ramirez L."/>
            <person name="Alfaro M."/>
            <person name="Sun H."/>
            <person name="Tritt A."/>
            <person name="Yoshinaga Y."/>
            <person name="Zwiers L.-H."/>
            <person name="Turgeon B."/>
            <person name="Goodwin S."/>
            <person name="Spatafora J."/>
            <person name="Crous P."/>
            <person name="Grigoriev I."/>
        </authorList>
    </citation>
    <scope>NUCLEOTIDE SEQUENCE [LARGE SCALE GENOMIC DNA]</scope>
    <source>
        <strain evidence="4">CBS 304.66</strain>
    </source>
</reference>
<keyword evidence="4" id="KW-1185">Reference proteome</keyword>
<proteinExistence type="predicted"/>
<feature type="transmembrane region" description="Helical" evidence="1">
    <location>
        <begin position="111"/>
        <end position="128"/>
    </location>
</feature>
<name>A0A9P4N6Z8_9PLEO</name>
<dbReference type="PANTHER" id="PTHR37783:SF1">
    <property type="entry name" value="MEMBRANE PROTEIN, PUTATIVE (AFU_ORTHOLOGUE AFUA_1G04315)-RELATED"/>
    <property type="match status" value="1"/>
</dbReference>
<gene>
    <name evidence="3" type="ORF">CC78DRAFT_565536</name>
</gene>
<dbReference type="Gene3D" id="3.20.180.10">
    <property type="entry name" value="PNP-oxidase-like"/>
    <property type="match status" value="1"/>
</dbReference>
<keyword evidence="1" id="KW-1133">Transmembrane helix</keyword>
<feature type="domain" description="DUF2470" evidence="2">
    <location>
        <begin position="12"/>
        <end position="85"/>
    </location>
</feature>